<proteinExistence type="predicted"/>
<keyword evidence="3" id="KW-1185">Reference proteome</keyword>
<protein>
    <recommendedName>
        <fullName evidence="4">Beta-lactamase-inhibitor-like, PepSY-like</fullName>
    </recommendedName>
</protein>
<dbReference type="RefSeq" id="WP_131914831.1">
    <property type="nucleotide sequence ID" value="NZ_SMLG01000001.1"/>
</dbReference>
<name>A0A4R5FD58_9FLAO</name>
<dbReference type="SUPFAM" id="SSF160574">
    <property type="entry name" value="BT0923-like"/>
    <property type="match status" value="1"/>
</dbReference>
<evidence type="ECO:0000256" key="1">
    <source>
        <dbReference type="SAM" id="SignalP"/>
    </source>
</evidence>
<feature type="chain" id="PRO_5020716222" description="Beta-lactamase-inhibitor-like, PepSY-like" evidence="1">
    <location>
        <begin position="20"/>
        <end position="96"/>
    </location>
</feature>
<accession>A0A4R5FD58</accession>
<comment type="caution">
    <text evidence="2">The sequence shown here is derived from an EMBL/GenBank/DDBJ whole genome shotgun (WGS) entry which is preliminary data.</text>
</comment>
<dbReference type="Proteomes" id="UP000294814">
    <property type="component" value="Unassembled WGS sequence"/>
</dbReference>
<dbReference type="OrthoDB" id="1099258at2"/>
<sequence length="96" mass="10374">MKKLMVSAAIVLGSLSAFATTVPNQNFQVQSSLFQEGYTEVETVPDAVKKALETAHPGAILGKAFINAKKEYKLEITVGDKKATVYADANGNWIKK</sequence>
<dbReference type="EMBL" id="SMLG01000001">
    <property type="protein sequence ID" value="TDE46890.1"/>
    <property type="molecule type" value="Genomic_DNA"/>
</dbReference>
<keyword evidence="1" id="KW-0732">Signal</keyword>
<dbReference type="AlphaFoldDB" id="A0A4R5FD58"/>
<reference evidence="2 3" key="1">
    <citation type="submission" date="2019-03" db="EMBL/GenBank/DDBJ databases">
        <title>Novel species of Flavobacterium.</title>
        <authorList>
            <person name="Liu Q."/>
            <person name="Xin Y.-H."/>
        </authorList>
    </citation>
    <scope>NUCLEOTIDE SEQUENCE [LARGE SCALE GENOMIC DNA]</scope>
    <source>
        <strain evidence="2 3">LB3P52</strain>
    </source>
</reference>
<evidence type="ECO:0008006" key="4">
    <source>
        <dbReference type="Google" id="ProtNLM"/>
    </source>
</evidence>
<gene>
    <name evidence="2" type="ORF">E0I26_02040</name>
</gene>
<evidence type="ECO:0000313" key="2">
    <source>
        <dbReference type="EMBL" id="TDE46890.1"/>
    </source>
</evidence>
<evidence type="ECO:0000313" key="3">
    <source>
        <dbReference type="Proteomes" id="UP000294814"/>
    </source>
</evidence>
<feature type="signal peptide" evidence="1">
    <location>
        <begin position="1"/>
        <end position="19"/>
    </location>
</feature>
<organism evidence="2 3">
    <name type="scientific">Flavobacterium rhamnosiphilum</name>
    <dbReference type="NCBI Taxonomy" id="2541724"/>
    <lineage>
        <taxon>Bacteria</taxon>
        <taxon>Pseudomonadati</taxon>
        <taxon>Bacteroidota</taxon>
        <taxon>Flavobacteriia</taxon>
        <taxon>Flavobacteriales</taxon>
        <taxon>Flavobacteriaceae</taxon>
        <taxon>Flavobacterium</taxon>
    </lineage>
</organism>